<sequence length="115" mass="13141">MATYIRWFMPGHGHWCYDELDDSQWSQRHVEQRDRDDVFFAAASLAETLHARDTGGWRAVAAYEYTYGISPEAPLDFTPSDASELRITSLSAAGFERIWSEARAAREADWGVRPL</sequence>
<evidence type="ECO:0000313" key="1">
    <source>
        <dbReference type="EMBL" id="MBL7258714.1"/>
    </source>
</evidence>
<proteinExistence type="predicted"/>
<comment type="caution">
    <text evidence="1">The sequence shown here is derived from an EMBL/GenBank/DDBJ whole genome shotgun (WGS) entry which is preliminary data.</text>
</comment>
<dbReference type="EMBL" id="JAENHO010000009">
    <property type="protein sequence ID" value="MBL7258714.1"/>
    <property type="molecule type" value="Genomic_DNA"/>
</dbReference>
<dbReference type="Proteomes" id="UP000598996">
    <property type="component" value="Unassembled WGS sequence"/>
</dbReference>
<evidence type="ECO:0000313" key="2">
    <source>
        <dbReference type="Proteomes" id="UP000598996"/>
    </source>
</evidence>
<dbReference type="RefSeq" id="WP_202995375.1">
    <property type="nucleotide sequence ID" value="NZ_JAENHO010000009.1"/>
</dbReference>
<reference evidence="1 2" key="1">
    <citation type="submission" date="2021-01" db="EMBL/GenBank/DDBJ databases">
        <title>Actinoplanes sp. nov. LDG1-01 isolated from lichen.</title>
        <authorList>
            <person name="Saeng-In P."/>
            <person name="Phongsopitanun W."/>
            <person name="Kanchanasin P."/>
            <person name="Yuki M."/>
            <person name="Kudo T."/>
            <person name="Ohkuma M."/>
            <person name="Tanasupawat S."/>
        </authorList>
    </citation>
    <scope>NUCLEOTIDE SEQUENCE [LARGE SCALE GENOMIC DNA]</scope>
    <source>
        <strain evidence="1 2">LDG1-01</strain>
    </source>
</reference>
<accession>A0ABS1VW84</accession>
<protein>
    <submittedName>
        <fullName evidence="1">Uncharacterized protein</fullName>
    </submittedName>
</protein>
<name>A0ABS1VW84_9ACTN</name>
<keyword evidence="2" id="KW-1185">Reference proteome</keyword>
<gene>
    <name evidence="1" type="ORF">JKJ07_30825</name>
</gene>
<organism evidence="1 2">
    <name type="scientific">Paractinoplanes lichenicola</name>
    <dbReference type="NCBI Taxonomy" id="2802976"/>
    <lineage>
        <taxon>Bacteria</taxon>
        <taxon>Bacillati</taxon>
        <taxon>Actinomycetota</taxon>
        <taxon>Actinomycetes</taxon>
        <taxon>Micromonosporales</taxon>
        <taxon>Micromonosporaceae</taxon>
        <taxon>Paractinoplanes</taxon>
    </lineage>
</organism>